<feature type="domain" description="DUF7863" evidence="1">
    <location>
        <begin position="229"/>
        <end position="383"/>
    </location>
</feature>
<dbReference type="RefSeq" id="WP_073992526.1">
    <property type="nucleotide sequence ID" value="NZ_FQYT01000003.1"/>
</dbReference>
<protein>
    <recommendedName>
        <fullName evidence="1">DUF7863 domain-containing protein</fullName>
    </recommendedName>
</protein>
<organism evidence="2 3">
    <name type="scientific">Parasporobacterium paucivorans DSM 15970</name>
    <dbReference type="NCBI Taxonomy" id="1122934"/>
    <lineage>
        <taxon>Bacteria</taxon>
        <taxon>Bacillati</taxon>
        <taxon>Bacillota</taxon>
        <taxon>Clostridia</taxon>
        <taxon>Lachnospirales</taxon>
        <taxon>Lachnospiraceae</taxon>
        <taxon>Parasporobacterium</taxon>
    </lineage>
</organism>
<dbReference type="NCBIfam" id="NF033445">
    <property type="entry name" value="BREX_PglZ_4"/>
    <property type="match status" value="1"/>
</dbReference>
<dbReference type="STRING" id="1122934.SAMN02745691_00221"/>
<name>A0A1M6B085_9FIRM</name>
<sequence length="701" mass="80153">MNINEIISKVSNERLTPGRFPARLIFVRNFDDYLALVIELKTVCDVEIDLAQFTTGDVLPRFKDLKNELAIHPGKQLLIISLGEYLRICTKRETDKATASFPGIWEQQQAENSTTKYIIPIFGGREIFDQIIPIQDERQQRFIWEVTEGNVESEYVLTIYSPDFADAVTTDAINLQGWLEKWVAFYADKSRSAFSARTKLFRYAEKTYGGVQIKIVDEPFTYITSLVSDGEKLKKAYGDGEFWRNLVKNIKKDEPFAATIRYLLNIGHGFDPMGVFARFTELTDLEQNLLWLWYKLYPTDDYFTYAVGKTKTASEIPYALRDSIFELPKIPDEFIRQRKSALRVLDVTYSDDYFAKLDKIVSPETRLMLITYKTLAERSYAIKTVSGLLRSGADVAVVSELIKDDYQDLSEYLSPATISPDEVSKYFTWYRRNKILNRPSTDVPYKIDFDIIDGRNKIMQQSGANDSMIFWIDGLGAEWLHLIIYKLKKLVVEVDIKSEVARSLLPSETEYNHKWGQDDKKWDRLDKLSHNGMPDDKDYFLCVARQIEIINEIVEYIAELLSKVNRVIVTGDHGSSRLAALLFHDSENFAVDPPKNSIVRSYGRFVELRDAAYVSITPSMKRIDLDGKSFIVMKTYEHFKQSGNAAGGNTDENAVAGEVHGGMTPEEYLVPVIVISRKVALPTKTVASKPKGISNNEMRLP</sequence>
<dbReference type="Pfam" id="PF25263">
    <property type="entry name" value="DUF7863"/>
    <property type="match status" value="1"/>
</dbReference>
<dbReference type="Pfam" id="PF08665">
    <property type="entry name" value="PglZ"/>
    <property type="match status" value="1"/>
</dbReference>
<keyword evidence="3" id="KW-1185">Reference proteome</keyword>
<dbReference type="Proteomes" id="UP000184342">
    <property type="component" value="Unassembled WGS sequence"/>
</dbReference>
<evidence type="ECO:0000259" key="1">
    <source>
        <dbReference type="Pfam" id="PF25263"/>
    </source>
</evidence>
<evidence type="ECO:0000313" key="2">
    <source>
        <dbReference type="EMBL" id="SHI41883.1"/>
    </source>
</evidence>
<dbReference type="AlphaFoldDB" id="A0A1M6B085"/>
<dbReference type="OrthoDB" id="2015940at2"/>
<dbReference type="InterPro" id="IPR057185">
    <property type="entry name" value="DUF7863"/>
</dbReference>
<reference evidence="2 3" key="1">
    <citation type="submission" date="2016-11" db="EMBL/GenBank/DDBJ databases">
        <authorList>
            <person name="Jaros S."/>
            <person name="Januszkiewicz K."/>
            <person name="Wedrychowicz H."/>
        </authorList>
    </citation>
    <scope>NUCLEOTIDE SEQUENCE [LARGE SCALE GENOMIC DNA]</scope>
    <source>
        <strain evidence="2 3">DSM 15970</strain>
    </source>
</reference>
<dbReference type="EMBL" id="FQYT01000003">
    <property type="protein sequence ID" value="SHI41883.1"/>
    <property type="molecule type" value="Genomic_DNA"/>
</dbReference>
<proteinExistence type="predicted"/>
<evidence type="ECO:0000313" key="3">
    <source>
        <dbReference type="Proteomes" id="UP000184342"/>
    </source>
</evidence>
<gene>
    <name evidence="2" type="ORF">SAMN02745691_00221</name>
</gene>
<accession>A0A1M6B085</accession>